<feature type="region of interest" description="Disordered" evidence="1">
    <location>
        <begin position="49"/>
        <end position="85"/>
    </location>
</feature>
<accession>A0ABS1NJC7</accession>
<protein>
    <recommendedName>
        <fullName evidence="4">DUF5709 domain-containing protein</fullName>
    </recommendedName>
</protein>
<evidence type="ECO:0000313" key="2">
    <source>
        <dbReference type="EMBL" id="MBL1100141.1"/>
    </source>
</evidence>
<proteinExistence type="predicted"/>
<dbReference type="EMBL" id="JAERRF010000017">
    <property type="protein sequence ID" value="MBL1100141.1"/>
    <property type="molecule type" value="Genomic_DNA"/>
</dbReference>
<feature type="compositionally biased region" description="Basic and acidic residues" evidence="1">
    <location>
        <begin position="100"/>
        <end position="110"/>
    </location>
</feature>
<dbReference type="RefSeq" id="WP_201877822.1">
    <property type="nucleotide sequence ID" value="NZ_JAERRF010000017.1"/>
</dbReference>
<reference evidence="2 3" key="1">
    <citation type="submission" date="2021-01" db="EMBL/GenBank/DDBJ databases">
        <title>WGS of actinomycetes isolated from Thailand.</title>
        <authorList>
            <person name="Thawai C."/>
        </authorList>
    </citation>
    <scope>NUCLEOTIDE SEQUENCE [LARGE SCALE GENOMIC DNA]</scope>
    <source>
        <strain evidence="2 3">CA1R205</strain>
    </source>
</reference>
<dbReference type="Proteomes" id="UP000634229">
    <property type="component" value="Unassembled WGS sequence"/>
</dbReference>
<evidence type="ECO:0008006" key="4">
    <source>
        <dbReference type="Google" id="ProtNLM"/>
    </source>
</evidence>
<feature type="region of interest" description="Disordered" evidence="1">
    <location>
        <begin position="100"/>
        <end position="128"/>
    </location>
</feature>
<comment type="caution">
    <text evidence="2">The sequence shown here is derived from an EMBL/GenBank/DDBJ whole genome shotgun (WGS) entry which is preliminary data.</text>
</comment>
<organism evidence="2 3">
    <name type="scientific">Streptomyces coffeae</name>
    <dbReference type="NCBI Taxonomy" id="621382"/>
    <lineage>
        <taxon>Bacteria</taxon>
        <taxon>Bacillati</taxon>
        <taxon>Actinomycetota</taxon>
        <taxon>Actinomycetes</taxon>
        <taxon>Kitasatosporales</taxon>
        <taxon>Streptomycetaceae</taxon>
        <taxon>Streptomyces</taxon>
    </lineage>
</organism>
<evidence type="ECO:0000256" key="1">
    <source>
        <dbReference type="SAM" id="MobiDB-lite"/>
    </source>
</evidence>
<keyword evidence="3" id="KW-1185">Reference proteome</keyword>
<gene>
    <name evidence="2" type="ORF">JK363_26405</name>
</gene>
<sequence>MRYQIEAPVRSFSGESVGVTFSKGTGYVDDTDKAGRAALEYFRRHGYGVAPANEQTEEEHVQETGTTQREPGDGDEAFDPGEHSVDDVLAYLDTADEDETARVLDAEKNGKARKTILARGEQEQGDTK</sequence>
<name>A0ABS1NJC7_9ACTN</name>
<evidence type="ECO:0000313" key="3">
    <source>
        <dbReference type="Proteomes" id="UP000634229"/>
    </source>
</evidence>